<proteinExistence type="predicted"/>
<sequence length="207" mass="20903">MAVINGTSGDDTIAAPKGNNIINAGAGDDVVTGGSGKNIISGGDGNDVLYGGGGNDAIYGGDGNDILKGGGGKDALTGGAGADQFVFRSGEGFSSFAFTGGHGVNSVYQWVTVEDLNFADHDVVRITGFDSIFNAIGLTVKGTGSAYIDSQDDVNKLAAYLKAHPDAGTYFVNTSGFDGTTFVLNDGLGHQQALTLSHIIADDTVAI</sequence>
<dbReference type="Pfam" id="PF00353">
    <property type="entry name" value="HemolysinCabind"/>
    <property type="match status" value="1"/>
</dbReference>
<reference evidence="3 4" key="1">
    <citation type="submission" date="2023-07" db="EMBL/GenBank/DDBJ databases">
        <title>Sorghum-associated microbial communities from plants grown in Nebraska, USA.</title>
        <authorList>
            <person name="Schachtman D."/>
        </authorList>
    </citation>
    <scope>NUCLEOTIDE SEQUENCE [LARGE SCALE GENOMIC DNA]</scope>
    <source>
        <strain evidence="3 4">DS1027</strain>
    </source>
</reference>
<dbReference type="RefSeq" id="WP_158442000.1">
    <property type="nucleotide sequence ID" value="NZ_JAVDRD010000006.1"/>
</dbReference>
<comment type="subcellular location">
    <subcellularLocation>
        <location evidence="1">Secreted</location>
    </subcellularLocation>
</comment>
<accession>A0ABU1MMU8</accession>
<keyword evidence="2" id="KW-0964">Secreted</keyword>
<protein>
    <submittedName>
        <fullName evidence="3">Ca2+-binding RTX toxin-like protein</fullName>
    </submittedName>
</protein>
<dbReference type="Proteomes" id="UP001184150">
    <property type="component" value="Unassembled WGS sequence"/>
</dbReference>
<gene>
    <name evidence="3" type="ORF">J2792_002542</name>
</gene>
<dbReference type="InterPro" id="IPR050557">
    <property type="entry name" value="RTX_toxin/Mannuronan_C5-epim"/>
</dbReference>
<dbReference type="InterPro" id="IPR018511">
    <property type="entry name" value="Hemolysin-typ_Ca-bd_CS"/>
</dbReference>
<dbReference type="PANTHER" id="PTHR38340:SF1">
    <property type="entry name" value="S-LAYER PROTEIN"/>
    <property type="match status" value="1"/>
</dbReference>
<dbReference type="PANTHER" id="PTHR38340">
    <property type="entry name" value="S-LAYER PROTEIN"/>
    <property type="match status" value="1"/>
</dbReference>
<evidence type="ECO:0000313" key="3">
    <source>
        <dbReference type="EMBL" id="MDR6511666.1"/>
    </source>
</evidence>
<dbReference type="PRINTS" id="PR00313">
    <property type="entry name" value="CABNDNGRPT"/>
</dbReference>
<evidence type="ECO:0000256" key="2">
    <source>
        <dbReference type="ARBA" id="ARBA00022525"/>
    </source>
</evidence>
<dbReference type="SUPFAM" id="SSF51120">
    <property type="entry name" value="beta-Roll"/>
    <property type="match status" value="1"/>
</dbReference>
<dbReference type="PROSITE" id="PS00330">
    <property type="entry name" value="HEMOLYSIN_CALCIUM"/>
    <property type="match status" value="3"/>
</dbReference>
<dbReference type="EMBL" id="JAVDRD010000006">
    <property type="protein sequence ID" value="MDR6511666.1"/>
    <property type="molecule type" value="Genomic_DNA"/>
</dbReference>
<evidence type="ECO:0000256" key="1">
    <source>
        <dbReference type="ARBA" id="ARBA00004613"/>
    </source>
</evidence>
<name>A0ABU1MMU8_9SPHN</name>
<dbReference type="Gene3D" id="2.150.10.10">
    <property type="entry name" value="Serralysin-like metalloprotease, C-terminal"/>
    <property type="match status" value="2"/>
</dbReference>
<keyword evidence="4" id="KW-1185">Reference proteome</keyword>
<evidence type="ECO:0000313" key="4">
    <source>
        <dbReference type="Proteomes" id="UP001184150"/>
    </source>
</evidence>
<comment type="caution">
    <text evidence="3">The sequence shown here is derived from an EMBL/GenBank/DDBJ whole genome shotgun (WGS) entry which is preliminary data.</text>
</comment>
<dbReference type="InterPro" id="IPR001343">
    <property type="entry name" value="Hemolysn_Ca-bd"/>
</dbReference>
<dbReference type="InterPro" id="IPR011049">
    <property type="entry name" value="Serralysin-like_metalloprot_C"/>
</dbReference>
<organism evidence="3 4">
    <name type="scientific">Novosphingobium capsulatum</name>
    <dbReference type="NCBI Taxonomy" id="13688"/>
    <lineage>
        <taxon>Bacteria</taxon>
        <taxon>Pseudomonadati</taxon>
        <taxon>Pseudomonadota</taxon>
        <taxon>Alphaproteobacteria</taxon>
        <taxon>Sphingomonadales</taxon>
        <taxon>Sphingomonadaceae</taxon>
        <taxon>Novosphingobium</taxon>
    </lineage>
</organism>